<keyword evidence="7" id="KW-0472">Membrane</keyword>
<comment type="similarity">
    <text evidence="1">Belongs to the glycerophosphoryl diester phosphodiesterase family.</text>
</comment>
<dbReference type="GO" id="GO:0008889">
    <property type="term" value="F:glycerophosphodiester phosphodiesterase activity"/>
    <property type="evidence" value="ECO:0007669"/>
    <property type="project" value="UniProtKB-EC"/>
</dbReference>
<evidence type="ECO:0000313" key="9">
    <source>
        <dbReference type="EMBL" id="SVC83524.1"/>
    </source>
</evidence>
<name>A0A382QD93_9ZZZZ</name>
<evidence type="ECO:0000256" key="1">
    <source>
        <dbReference type="ARBA" id="ARBA00007277"/>
    </source>
</evidence>
<evidence type="ECO:0000256" key="7">
    <source>
        <dbReference type="SAM" id="Phobius"/>
    </source>
</evidence>
<dbReference type="SUPFAM" id="SSF51695">
    <property type="entry name" value="PLC-like phosphodiesterases"/>
    <property type="match status" value="1"/>
</dbReference>
<dbReference type="GO" id="GO:0006071">
    <property type="term" value="P:glycerol metabolic process"/>
    <property type="evidence" value="ECO:0007669"/>
    <property type="project" value="UniProtKB-KW"/>
</dbReference>
<evidence type="ECO:0000256" key="2">
    <source>
        <dbReference type="ARBA" id="ARBA00012247"/>
    </source>
</evidence>
<dbReference type="EC" id="3.1.4.46" evidence="2"/>
<keyword evidence="5" id="KW-0378">Hydrolase</keyword>
<dbReference type="NCBIfam" id="NF008354">
    <property type="entry name" value="PRK11143.1"/>
    <property type="match status" value="1"/>
</dbReference>
<organism evidence="9">
    <name type="scientific">marine metagenome</name>
    <dbReference type="NCBI Taxonomy" id="408172"/>
    <lineage>
        <taxon>unclassified sequences</taxon>
        <taxon>metagenomes</taxon>
        <taxon>ecological metagenomes</taxon>
    </lineage>
</organism>
<protein>
    <recommendedName>
        <fullName evidence="2">glycerophosphodiester phosphodiesterase</fullName>
        <ecNumber evidence="2">3.1.4.46</ecNumber>
    </recommendedName>
</protein>
<dbReference type="PANTHER" id="PTHR43620:SF7">
    <property type="entry name" value="GLYCEROPHOSPHODIESTER PHOSPHODIESTERASE GDPD5-RELATED"/>
    <property type="match status" value="1"/>
</dbReference>
<evidence type="ECO:0000256" key="6">
    <source>
        <dbReference type="ARBA" id="ARBA00047512"/>
    </source>
</evidence>
<feature type="non-terminal residue" evidence="9">
    <location>
        <position position="1"/>
    </location>
</feature>
<evidence type="ECO:0000259" key="8">
    <source>
        <dbReference type="PROSITE" id="PS51704"/>
    </source>
</evidence>
<evidence type="ECO:0000256" key="5">
    <source>
        <dbReference type="ARBA" id="ARBA00022801"/>
    </source>
</evidence>
<proteinExistence type="inferred from homology"/>
<keyword evidence="7" id="KW-0812">Transmembrane</keyword>
<keyword evidence="7" id="KW-1133">Transmembrane helix</keyword>
<feature type="domain" description="GP-PDE" evidence="8">
    <location>
        <begin position="49"/>
        <end position="333"/>
    </location>
</feature>
<dbReference type="EMBL" id="UINC01113727">
    <property type="protein sequence ID" value="SVC83524.1"/>
    <property type="molecule type" value="Genomic_DNA"/>
</dbReference>
<comment type="catalytic activity">
    <reaction evidence="6">
        <text>a sn-glycero-3-phosphodiester + H2O = an alcohol + sn-glycerol 3-phosphate + H(+)</text>
        <dbReference type="Rhea" id="RHEA:12969"/>
        <dbReference type="ChEBI" id="CHEBI:15377"/>
        <dbReference type="ChEBI" id="CHEBI:15378"/>
        <dbReference type="ChEBI" id="CHEBI:30879"/>
        <dbReference type="ChEBI" id="CHEBI:57597"/>
        <dbReference type="ChEBI" id="CHEBI:83408"/>
        <dbReference type="EC" id="3.1.4.46"/>
    </reaction>
</comment>
<gene>
    <name evidence="9" type="ORF">METZ01_LOCUS336378</name>
</gene>
<dbReference type="AlphaFoldDB" id="A0A382QD93"/>
<dbReference type="PANTHER" id="PTHR43620">
    <property type="entry name" value="GLYCEROPHOSPHORYL DIESTER PHOSPHODIESTERASE"/>
    <property type="match status" value="1"/>
</dbReference>
<dbReference type="GO" id="GO:0042597">
    <property type="term" value="C:periplasmic space"/>
    <property type="evidence" value="ECO:0007669"/>
    <property type="project" value="TreeGrafter"/>
</dbReference>
<dbReference type="Gene3D" id="3.20.20.190">
    <property type="entry name" value="Phosphatidylinositol (PI) phosphodiesterase"/>
    <property type="match status" value="1"/>
</dbReference>
<sequence>YVLNLRLDLVLTGDFFIMFHKRFLLVLILSGFVILYLTIPSNTFASQEKLVIAHRGASGYVPEHTLEGAVLAFAMKADFLELDVVMTSDGHLIVMHDLTLNATTNVDEVFPDRSGTNGKHLTMEFSLAEVKRLRVHERSNKRGSGPAFIGRFPYESSLFEVPTLEEILKLVNGLKKSHGRIMGLYIEIKGAEIHRQYNLDPAAELLAILERYDYLEASDPIWIQSFDAEVLKTLRHKHKTRLKLVQLIGENRWRLSATDFDYLKTKTGLKEVVGYADGIGPWMNHVVTGKNLAGDLKLTGIVSIAHQLNLKVHPYTMREDRLPDYVETFEDLL</sequence>
<feature type="non-terminal residue" evidence="9">
    <location>
        <position position="333"/>
    </location>
</feature>
<dbReference type="Pfam" id="PF03009">
    <property type="entry name" value="GDPD"/>
    <property type="match status" value="1"/>
</dbReference>
<dbReference type="InterPro" id="IPR030395">
    <property type="entry name" value="GP_PDE_dom"/>
</dbReference>
<evidence type="ECO:0000256" key="3">
    <source>
        <dbReference type="ARBA" id="ARBA00022729"/>
    </source>
</evidence>
<dbReference type="GO" id="GO:0006629">
    <property type="term" value="P:lipid metabolic process"/>
    <property type="evidence" value="ECO:0007669"/>
    <property type="project" value="InterPro"/>
</dbReference>
<dbReference type="PROSITE" id="PS51704">
    <property type="entry name" value="GP_PDE"/>
    <property type="match status" value="1"/>
</dbReference>
<accession>A0A382QD93</accession>
<keyword evidence="4" id="KW-0319">Glycerol metabolism</keyword>
<feature type="transmembrane region" description="Helical" evidence="7">
    <location>
        <begin position="23"/>
        <end position="39"/>
    </location>
</feature>
<reference evidence="9" key="1">
    <citation type="submission" date="2018-05" db="EMBL/GenBank/DDBJ databases">
        <authorList>
            <person name="Lanie J.A."/>
            <person name="Ng W.-L."/>
            <person name="Kazmierczak K.M."/>
            <person name="Andrzejewski T.M."/>
            <person name="Davidsen T.M."/>
            <person name="Wayne K.J."/>
            <person name="Tettelin H."/>
            <person name="Glass J.I."/>
            <person name="Rusch D."/>
            <person name="Podicherti R."/>
            <person name="Tsui H.-C.T."/>
            <person name="Winkler M.E."/>
        </authorList>
    </citation>
    <scope>NUCLEOTIDE SEQUENCE</scope>
</reference>
<dbReference type="InterPro" id="IPR017946">
    <property type="entry name" value="PLC-like_Pdiesterase_TIM-brl"/>
</dbReference>
<evidence type="ECO:0000256" key="4">
    <source>
        <dbReference type="ARBA" id="ARBA00022798"/>
    </source>
</evidence>
<keyword evidence="3" id="KW-0732">Signal</keyword>